<dbReference type="InterPro" id="IPR011009">
    <property type="entry name" value="Kinase-like_dom_sf"/>
</dbReference>
<proteinExistence type="predicted"/>
<dbReference type="GO" id="GO:0042601">
    <property type="term" value="C:endospore-forming forespore"/>
    <property type="evidence" value="ECO:0007669"/>
    <property type="project" value="TreeGrafter"/>
</dbReference>
<reference evidence="2" key="1">
    <citation type="submission" date="2017-02" db="EMBL/GenBank/DDBJ databases">
        <authorList>
            <person name="Varghese N."/>
            <person name="Submissions S."/>
        </authorList>
    </citation>
    <scope>NUCLEOTIDE SEQUENCE [LARGE SCALE GENOMIC DNA]</scope>
    <source>
        <strain evidence="2">DSM 16521</strain>
    </source>
</reference>
<dbReference type="PANTHER" id="PTHR39179:SF3">
    <property type="entry name" value="COTS-RELATED PROTEIN"/>
    <property type="match status" value="1"/>
</dbReference>
<dbReference type="PANTHER" id="PTHR39179">
    <property type="entry name" value="SPORE COAT PROTEIN I"/>
    <property type="match status" value="1"/>
</dbReference>
<evidence type="ECO:0000313" key="1">
    <source>
        <dbReference type="EMBL" id="SKA17609.1"/>
    </source>
</evidence>
<accession>A0A1T4RNQ6</accession>
<organism evidence="1 2">
    <name type="scientific">Carboxydocella sporoproducens DSM 16521</name>
    <dbReference type="NCBI Taxonomy" id="1121270"/>
    <lineage>
        <taxon>Bacteria</taxon>
        <taxon>Bacillati</taxon>
        <taxon>Bacillota</taxon>
        <taxon>Clostridia</taxon>
        <taxon>Eubacteriales</taxon>
        <taxon>Clostridiales Family XVI. Incertae Sedis</taxon>
        <taxon>Carboxydocella</taxon>
    </lineage>
</organism>
<dbReference type="Proteomes" id="UP000189933">
    <property type="component" value="Unassembled WGS sequence"/>
</dbReference>
<protein>
    <submittedName>
        <fullName evidence="1">Spore coat protein, CotS family</fullName>
    </submittedName>
</protein>
<keyword evidence="2" id="KW-1185">Reference proteome</keyword>
<dbReference type="SUPFAM" id="SSF56112">
    <property type="entry name" value="Protein kinase-like (PK-like)"/>
    <property type="match status" value="2"/>
</dbReference>
<evidence type="ECO:0000313" key="2">
    <source>
        <dbReference type="Proteomes" id="UP000189933"/>
    </source>
</evidence>
<dbReference type="RefSeq" id="WP_078666215.1">
    <property type="nucleotide sequence ID" value="NZ_FUXM01000033.1"/>
</dbReference>
<name>A0A1T4RNQ6_9FIRM</name>
<dbReference type="OrthoDB" id="9771902at2"/>
<keyword evidence="1" id="KW-0946">Virion</keyword>
<dbReference type="EMBL" id="FUXM01000033">
    <property type="protein sequence ID" value="SKA17609.1"/>
    <property type="molecule type" value="Genomic_DNA"/>
</dbReference>
<dbReference type="AlphaFoldDB" id="A0A1T4RNQ6"/>
<gene>
    <name evidence="1" type="ORF">SAMN02745885_02205</name>
</gene>
<dbReference type="Gene3D" id="3.90.1200.10">
    <property type="match status" value="1"/>
</dbReference>
<keyword evidence="1" id="KW-0167">Capsid protein</keyword>
<sequence>MYWEEKDEELIVHEVLHEYNLRQLKKIKKSETGYKIMTEKGPKHLKKYNGELAGIKFVRRATEHLAKQGFRRINRFILTKYGEPYVQWGKDYWYLTDWRDGRECDFDKLPQLDLAVKTLAQFHQAACGLTCTEDEGIFWGEFKDQLVQRGKRLQDWGAVRNSGEFLGDLQVCSQLWEQINLESLRDNAQKEGVFAHGAYGESALLRVKETGMFIVKEEPIKRELQVFDLARLLSRYLPKYKWDLYVGKLLLDIYDAYRPLQGEEWKVLVAYLAFPMRKYRLFRKYQTEVVLDESNFMLKLQEEAELDRLKREFLQQIIREREIGLVLS</sequence>
<dbReference type="InterPro" id="IPR047175">
    <property type="entry name" value="CotS-like"/>
</dbReference>
<dbReference type="Gene3D" id="3.30.200.20">
    <property type="entry name" value="Phosphorylase Kinase, domain 1"/>
    <property type="match status" value="1"/>
</dbReference>